<dbReference type="WBParaSite" id="PS1159_v2.g24681.t3">
    <property type="protein sequence ID" value="PS1159_v2.g24681.t3"/>
    <property type="gene ID" value="PS1159_v2.g24681"/>
</dbReference>
<protein>
    <submittedName>
        <fullName evidence="2">NADH:flavin oxidoreductase/NADH oxidase N-terminal domain-containing protein</fullName>
    </submittedName>
</protein>
<sequence length="496" mass="55020">MVKRIAVENPVDPKILGDALAFPTSKKVAKNRFMKAPLSENLAKWDPTNAAISGAASDLHIVVTGNVMVDQMHLESPGNTIIAKELDLPHRREIWKSLASKAKQHGTLIIAQISHAGRQTALIVNQHPFSSSEVQLKRDAYALIVNQHPFSSSDVQLKRDAYGREYGVPIALTEEQIKTEIIEKFVYTSKVLYECGFDGVELHGAHGYLIAQFLSRTTNKRTDKYGGSPQNRARIVTEIYEAIRKEIPESTGFIVGIKLNSVEFQREGLTNEEAIQIAKEIDNAGFDFIELSGGTYEAMGFSHKKKSTIAREAFFLEFAEKIKLAIKSAVVYLTGGFRTVPGMVKAVECKGTDGIGLGRPITQDMDLPLKILNGTVHSAIESPFGDDLMSNGLACNCQMAQAGIFPYSPDKPLTDGVMDITDEKTLKEFKRAQNEFLQNVIRKMIGKQFYHGIVPYRLNGQGKDFVIEAYGFEISLLLRTALCAFLVYLKVQSYMC</sequence>
<proteinExistence type="predicted"/>
<accession>A0AC35G719</accession>
<name>A0AC35G719_9BILA</name>
<evidence type="ECO:0000313" key="1">
    <source>
        <dbReference type="Proteomes" id="UP000887580"/>
    </source>
</evidence>
<evidence type="ECO:0000313" key="2">
    <source>
        <dbReference type="WBParaSite" id="PS1159_v2.g24681.t3"/>
    </source>
</evidence>
<dbReference type="Proteomes" id="UP000887580">
    <property type="component" value="Unplaced"/>
</dbReference>
<organism evidence="1 2">
    <name type="scientific">Panagrolaimus sp. PS1159</name>
    <dbReference type="NCBI Taxonomy" id="55785"/>
    <lineage>
        <taxon>Eukaryota</taxon>
        <taxon>Metazoa</taxon>
        <taxon>Ecdysozoa</taxon>
        <taxon>Nematoda</taxon>
        <taxon>Chromadorea</taxon>
        <taxon>Rhabditida</taxon>
        <taxon>Tylenchina</taxon>
        <taxon>Panagrolaimomorpha</taxon>
        <taxon>Panagrolaimoidea</taxon>
        <taxon>Panagrolaimidae</taxon>
        <taxon>Panagrolaimus</taxon>
    </lineage>
</organism>
<reference evidence="2" key="1">
    <citation type="submission" date="2025-08" db="UniProtKB">
        <authorList>
            <consortium name="WormBaseParasite"/>
        </authorList>
    </citation>
    <scope>IDENTIFICATION</scope>
</reference>